<proteinExistence type="predicted"/>
<dbReference type="Proteomes" id="UP000789525">
    <property type="component" value="Unassembled WGS sequence"/>
</dbReference>
<protein>
    <submittedName>
        <fullName evidence="1">4886_t:CDS:1</fullName>
    </submittedName>
</protein>
<reference evidence="1" key="1">
    <citation type="submission" date="2021-06" db="EMBL/GenBank/DDBJ databases">
        <authorList>
            <person name="Kallberg Y."/>
            <person name="Tangrot J."/>
            <person name="Rosling A."/>
        </authorList>
    </citation>
    <scope>NUCLEOTIDE SEQUENCE</scope>
    <source>
        <strain evidence="1">CL356</strain>
    </source>
</reference>
<evidence type="ECO:0000313" key="1">
    <source>
        <dbReference type="EMBL" id="CAG8533737.1"/>
    </source>
</evidence>
<comment type="caution">
    <text evidence="1">The sequence shown here is derived from an EMBL/GenBank/DDBJ whole genome shotgun (WGS) entry which is preliminary data.</text>
</comment>
<sequence length="267" mass="31054">MSGKRASAGDSIVKPAEISPDLLAKLDQLQTEQDRMVLKDEFDSTYRMEAYYEKRRSKLREIPNFWFTVLQNDTMLVAACGNHSEDHEALKYVEDIWVTRHRPDPRAFTIELHFKENPFFSDKVLKKEYKLAKEPSGEVIDGIYDSMLNFNPDKDLVPSTHNINWKSDKVNLCKRYPKPVRPEDEDAMDEVTDLGSFFNFFQTKEDELDLGPHLAGEVYTSPITFYKGEFDDDDEDFEDEDISSSEDDDSDAEEIDLERPKKRVKRA</sequence>
<dbReference type="EMBL" id="CAJVPT010006707">
    <property type="protein sequence ID" value="CAG8533737.1"/>
    <property type="molecule type" value="Genomic_DNA"/>
</dbReference>
<name>A0ACA9LJ54_9GLOM</name>
<organism evidence="1 2">
    <name type="scientific">Acaulospora colombiana</name>
    <dbReference type="NCBI Taxonomy" id="27376"/>
    <lineage>
        <taxon>Eukaryota</taxon>
        <taxon>Fungi</taxon>
        <taxon>Fungi incertae sedis</taxon>
        <taxon>Mucoromycota</taxon>
        <taxon>Glomeromycotina</taxon>
        <taxon>Glomeromycetes</taxon>
        <taxon>Diversisporales</taxon>
        <taxon>Acaulosporaceae</taxon>
        <taxon>Acaulospora</taxon>
    </lineage>
</organism>
<evidence type="ECO:0000313" key="2">
    <source>
        <dbReference type="Proteomes" id="UP000789525"/>
    </source>
</evidence>
<accession>A0ACA9LJ54</accession>
<keyword evidence="2" id="KW-1185">Reference proteome</keyword>
<gene>
    <name evidence="1" type="ORF">ACOLOM_LOCUS4182</name>
</gene>